<dbReference type="GO" id="GO:0008168">
    <property type="term" value="F:methyltransferase activity"/>
    <property type="evidence" value="ECO:0007669"/>
    <property type="project" value="UniProtKB-KW"/>
</dbReference>
<evidence type="ECO:0000313" key="2">
    <source>
        <dbReference type="Proteomes" id="UP000580654"/>
    </source>
</evidence>
<accession>A0A840XY37</accession>
<gene>
    <name evidence="1" type="ORF">FHS87_000161</name>
</gene>
<dbReference type="InterPro" id="IPR029063">
    <property type="entry name" value="SAM-dependent_MTases_sf"/>
</dbReference>
<evidence type="ECO:0000313" key="1">
    <source>
        <dbReference type="EMBL" id="MBB5692150.1"/>
    </source>
</evidence>
<keyword evidence="1" id="KW-0808">Transferase</keyword>
<name>A0A840XY37_9PROT</name>
<dbReference type="Proteomes" id="UP000580654">
    <property type="component" value="Unassembled WGS sequence"/>
</dbReference>
<dbReference type="AlphaFoldDB" id="A0A840XY37"/>
<dbReference type="Gene3D" id="3.40.50.150">
    <property type="entry name" value="Vaccinia Virus protein VP39"/>
    <property type="match status" value="1"/>
</dbReference>
<dbReference type="SUPFAM" id="SSF53335">
    <property type="entry name" value="S-adenosyl-L-methionine-dependent methyltransferases"/>
    <property type="match status" value="1"/>
</dbReference>
<reference evidence="1 2" key="1">
    <citation type="submission" date="2020-08" db="EMBL/GenBank/DDBJ databases">
        <title>Genomic Encyclopedia of Type Strains, Phase IV (KMG-IV): sequencing the most valuable type-strain genomes for metagenomic binning, comparative biology and taxonomic classification.</title>
        <authorList>
            <person name="Goeker M."/>
        </authorList>
    </citation>
    <scope>NUCLEOTIDE SEQUENCE [LARGE SCALE GENOMIC DNA]</scope>
    <source>
        <strain evidence="1 2">DSM 25622</strain>
    </source>
</reference>
<keyword evidence="2" id="KW-1185">Reference proteome</keyword>
<comment type="caution">
    <text evidence="1">The sequence shown here is derived from an EMBL/GenBank/DDBJ whole genome shotgun (WGS) entry which is preliminary data.</text>
</comment>
<proteinExistence type="predicted"/>
<dbReference type="RefSeq" id="WP_184512827.1">
    <property type="nucleotide sequence ID" value="NZ_JACIJD010000001.1"/>
</dbReference>
<dbReference type="EMBL" id="JACIJD010000001">
    <property type="protein sequence ID" value="MBB5692150.1"/>
    <property type="molecule type" value="Genomic_DNA"/>
</dbReference>
<dbReference type="GO" id="GO:0032259">
    <property type="term" value="P:methylation"/>
    <property type="evidence" value="ECO:0007669"/>
    <property type="project" value="UniProtKB-KW"/>
</dbReference>
<sequence length="236" mass="26037">MISLSRFPRLEQASGWLFDRLGGEYRLRGMRFIVPRELTRQGFRGRFLLGLYEMPERLLLRHLPPDSTLLDLGGCLGVVSCLANRRLRNPAGHVVVEANPALIPVLTANRDRNGARFAVVHGMAGGDGRFWPGGNIVAGSGHRPRGEAVSVPVLDPGAIEAERGLRFDAYIMDIEGGEADFIAAEEARLARARFVLLELHPDFIGAEACEEVRRRLSAAGLVRRGRVLNAEAWLRP</sequence>
<protein>
    <submittedName>
        <fullName evidence="1">FkbM family methyltransferase</fullName>
    </submittedName>
</protein>
<organism evidence="1 2">
    <name type="scientific">Muricoccus pecuniae</name>
    <dbReference type="NCBI Taxonomy" id="693023"/>
    <lineage>
        <taxon>Bacteria</taxon>
        <taxon>Pseudomonadati</taxon>
        <taxon>Pseudomonadota</taxon>
        <taxon>Alphaproteobacteria</taxon>
        <taxon>Acetobacterales</taxon>
        <taxon>Roseomonadaceae</taxon>
        <taxon>Muricoccus</taxon>
    </lineage>
</organism>
<keyword evidence="1" id="KW-0489">Methyltransferase</keyword>